<feature type="compositionally biased region" description="Basic and acidic residues" evidence="1">
    <location>
        <begin position="85"/>
        <end position="99"/>
    </location>
</feature>
<accession>A0ABR2KAW5</accession>
<evidence type="ECO:0000313" key="2">
    <source>
        <dbReference type="EMBL" id="KAK8887886.1"/>
    </source>
</evidence>
<evidence type="ECO:0000313" key="3">
    <source>
        <dbReference type="Proteomes" id="UP001470230"/>
    </source>
</evidence>
<dbReference type="Proteomes" id="UP001470230">
    <property type="component" value="Unassembled WGS sequence"/>
</dbReference>
<evidence type="ECO:0000256" key="1">
    <source>
        <dbReference type="SAM" id="MobiDB-lite"/>
    </source>
</evidence>
<sequence length="464" mass="54554">MEEHPSGKEIDEKETEVSKKSNEEEEELKEKNEEEEKIDQENEEEEKIDQKNGEEEEEEAELNDDGEEEEIVDKEKLYEEEEDQIESRLVQEENEKLDELGQETEEYEEEEESNEYKVTEPSQQRPARSARASYNHPISPRTPRVPTDEELDHATAVANQFVLGNEVEEKDPFILALAIRNLNERYTVLGDGGTYDDTVRVAHAIDAAKAKHREVVIEMARDNSLNWVKIKQRQNENDLENWRNMNYRIQGTLNRKSKNAINEMKKRHQEERQLFEEEWASETRMKYFSKASDQLRQLRKLQIRLLQDRKFEESERVKQIAKKLEGDEVAANMLAWSQAKREAFLLMESRQRKQMDTLVKSLEVKKQEFLAKKKNEEIVLNNRIRALKLQEKDASNPEKNWIRHHRNEGDVAFREVGPGQRVKINTDSQKKNIFTLAMPPPPKSNGNGTWRPLTKKNSNVTNKK</sequence>
<feature type="compositionally biased region" description="Basic and acidic residues" evidence="1">
    <location>
        <begin position="1"/>
        <end position="34"/>
    </location>
</feature>
<keyword evidence="3" id="KW-1185">Reference proteome</keyword>
<dbReference type="PANTHER" id="PTHR47026">
    <property type="entry name" value="PIGMENTOSA GTPASE REGULATOR-LIKE PROTEIN, PUTATIVE-RELATED"/>
    <property type="match status" value="1"/>
</dbReference>
<feature type="compositionally biased region" description="Acidic residues" evidence="1">
    <location>
        <begin position="100"/>
        <end position="113"/>
    </location>
</feature>
<comment type="caution">
    <text evidence="2">The sequence shown here is derived from an EMBL/GenBank/DDBJ whole genome shotgun (WGS) entry which is preliminary data.</text>
</comment>
<feature type="region of interest" description="Disordered" evidence="1">
    <location>
        <begin position="436"/>
        <end position="464"/>
    </location>
</feature>
<feature type="compositionally biased region" description="Acidic residues" evidence="1">
    <location>
        <begin position="54"/>
        <end position="84"/>
    </location>
</feature>
<organism evidence="2 3">
    <name type="scientific">Tritrichomonas musculus</name>
    <dbReference type="NCBI Taxonomy" id="1915356"/>
    <lineage>
        <taxon>Eukaryota</taxon>
        <taxon>Metamonada</taxon>
        <taxon>Parabasalia</taxon>
        <taxon>Tritrichomonadida</taxon>
        <taxon>Tritrichomonadidae</taxon>
        <taxon>Tritrichomonas</taxon>
    </lineage>
</organism>
<protein>
    <submittedName>
        <fullName evidence="2">Uncharacterized protein</fullName>
    </submittedName>
</protein>
<proteinExistence type="predicted"/>
<reference evidence="2 3" key="1">
    <citation type="submission" date="2024-04" db="EMBL/GenBank/DDBJ databases">
        <title>Tritrichomonas musculus Genome.</title>
        <authorList>
            <person name="Alves-Ferreira E."/>
            <person name="Grigg M."/>
            <person name="Lorenzi H."/>
            <person name="Galac M."/>
        </authorList>
    </citation>
    <scope>NUCLEOTIDE SEQUENCE [LARGE SCALE GENOMIC DNA]</scope>
    <source>
        <strain evidence="2 3">EAF2021</strain>
    </source>
</reference>
<name>A0ABR2KAW5_9EUKA</name>
<feature type="compositionally biased region" description="Polar residues" evidence="1">
    <location>
        <begin position="455"/>
        <end position="464"/>
    </location>
</feature>
<dbReference type="EMBL" id="JAPFFF010000006">
    <property type="protein sequence ID" value="KAK8887886.1"/>
    <property type="molecule type" value="Genomic_DNA"/>
</dbReference>
<dbReference type="PANTHER" id="PTHR47026:SF2">
    <property type="entry name" value="FLAGELLAR ASSOCIATED PROTEIN"/>
    <property type="match status" value="1"/>
</dbReference>
<gene>
    <name evidence="2" type="ORF">M9Y10_038945</name>
</gene>
<feature type="region of interest" description="Disordered" evidence="1">
    <location>
        <begin position="1"/>
        <end position="147"/>
    </location>
</feature>
<feature type="compositionally biased region" description="Acidic residues" evidence="1">
    <location>
        <begin position="35"/>
        <end position="47"/>
    </location>
</feature>